<evidence type="ECO:0000259" key="6">
    <source>
        <dbReference type="Pfam" id="PF01095"/>
    </source>
</evidence>
<dbReference type="Gene3D" id="2.160.20.10">
    <property type="entry name" value="Single-stranded right-handed beta-helix, Pectin lyase-like"/>
    <property type="match status" value="1"/>
</dbReference>
<keyword evidence="2 4" id="KW-0378">Hydrolase</keyword>
<feature type="compositionally biased region" description="Pro residues" evidence="5">
    <location>
        <begin position="231"/>
        <end position="244"/>
    </location>
</feature>
<feature type="compositionally biased region" description="Pro residues" evidence="5">
    <location>
        <begin position="212"/>
        <end position="223"/>
    </location>
</feature>
<gene>
    <name evidence="8" type="ORF">HXZ27_17890</name>
</gene>
<dbReference type="AlphaFoldDB" id="A0A7H8XM16"/>
<dbReference type="SUPFAM" id="SSF49899">
    <property type="entry name" value="Concanavalin A-like lectins/glucanases"/>
    <property type="match status" value="1"/>
</dbReference>
<dbReference type="Gene3D" id="2.60.120.560">
    <property type="entry name" value="Exo-inulinase, domain 1"/>
    <property type="match status" value="1"/>
</dbReference>
<feature type="chain" id="PRO_5031677959" description="Pectinesterase" evidence="4">
    <location>
        <begin position="36"/>
        <end position="567"/>
    </location>
</feature>
<proteinExistence type="inferred from homology"/>
<dbReference type="PANTHER" id="PTHR31321">
    <property type="entry name" value="ACYL-COA THIOESTER HYDROLASE YBHC-RELATED"/>
    <property type="match status" value="1"/>
</dbReference>
<feature type="region of interest" description="Disordered" evidence="5">
    <location>
        <begin position="200"/>
        <end position="247"/>
    </location>
</feature>
<dbReference type="EMBL" id="CP058322">
    <property type="protein sequence ID" value="QLD25854.1"/>
    <property type="molecule type" value="Genomic_DNA"/>
</dbReference>
<dbReference type="GO" id="GO:0045490">
    <property type="term" value="P:pectin catabolic process"/>
    <property type="evidence" value="ECO:0007669"/>
    <property type="project" value="UniProtKB-UniRule"/>
</dbReference>
<dbReference type="Proteomes" id="UP000509335">
    <property type="component" value="Chromosome"/>
</dbReference>
<feature type="signal peptide" evidence="4">
    <location>
        <begin position="1"/>
        <end position="35"/>
    </location>
</feature>
<dbReference type="InterPro" id="IPR013320">
    <property type="entry name" value="ConA-like_dom_sf"/>
</dbReference>
<name>A0A7H8XM16_9ACTN</name>
<accession>A0A7H8XM16</accession>
<comment type="pathway">
    <text evidence="4">Glycan metabolism; pectin degradation; 2-dehydro-3-deoxy-D-gluconate from pectin: step 1/5.</text>
</comment>
<dbReference type="InterPro" id="IPR010496">
    <property type="entry name" value="AL/BT2_dom"/>
</dbReference>
<dbReference type="PROSITE" id="PS00503">
    <property type="entry name" value="PECTINESTERASE_2"/>
    <property type="match status" value="1"/>
</dbReference>
<evidence type="ECO:0000256" key="3">
    <source>
        <dbReference type="ARBA" id="ARBA00023085"/>
    </source>
</evidence>
<sequence>MRRSRRRPLLAVATAALTAAALGLTQLGGVQSAYAATLFSDDFTDGDTAGWSKSGGTWSVVADDSPALHQAKADTDNARLFAGTSTWTDYTVQARVKALTLPADGAVALLARASGSTTYYRLALLPGNQVRLEAVRSGAATTLGTLSRTVATGAWYTLRIEAAGSTVRGWVDGVPVGSGTGSIATGRIGVQTRHATARYDDVTVTSGATTPTTPPTGTPPPTTTPTATPTTTPPASPTPTPTGTPPAGDTVVVAKDGSGAYTSVQAAVDAVPAGNTTGRTIVIRPGTYRELVTIPADKPHVTLVGSTGDARDVVITYDNASGTPKPDGGTYGTSGSASVTIDGSDFTARHLTFANSFDEAAHDYSAEQAVAVLTRADRLVFDNVRFLGNQDTLYHNSANSSAIGRAYFRDCYVEGDVDFIFGRGTGVFDRCEIRSLDRGSSSNNGYVTAPSTMIGNPYGLLFVGCTLTTDSAAAQSVHLGRPWHPSGDVNAIGQVVFRDSVLGAHVKDSPWTDMSGFSWRDARFFEYRNSGPGATVTADRPQLTDAQAPTYTAQQYLAGSDGWNPIH</sequence>
<dbReference type="InterPro" id="IPR033131">
    <property type="entry name" value="Pectinesterase_Asp_AS"/>
</dbReference>
<dbReference type="Pfam" id="PF06439">
    <property type="entry name" value="3keto-disac_hyd"/>
    <property type="match status" value="1"/>
</dbReference>
<dbReference type="InterPro" id="IPR006311">
    <property type="entry name" value="TAT_signal"/>
</dbReference>
<evidence type="ECO:0000256" key="5">
    <source>
        <dbReference type="SAM" id="MobiDB-lite"/>
    </source>
</evidence>
<dbReference type="KEGG" id="mcab:HXZ27_17890"/>
<evidence type="ECO:0000313" key="9">
    <source>
        <dbReference type="Proteomes" id="UP000509335"/>
    </source>
</evidence>
<dbReference type="Pfam" id="PF01095">
    <property type="entry name" value="Pectinesterase"/>
    <property type="match status" value="1"/>
</dbReference>
<dbReference type="GO" id="GO:0009279">
    <property type="term" value="C:cell outer membrane"/>
    <property type="evidence" value="ECO:0007669"/>
    <property type="project" value="TreeGrafter"/>
</dbReference>
<evidence type="ECO:0000313" key="8">
    <source>
        <dbReference type="EMBL" id="QLD25854.1"/>
    </source>
</evidence>
<dbReference type="EC" id="3.1.1.11" evidence="4"/>
<dbReference type="UniPathway" id="UPA00545">
    <property type="reaction ID" value="UER00823"/>
</dbReference>
<comment type="catalytic activity">
    <reaction evidence="4">
        <text>[(1-&gt;4)-alpha-D-galacturonosyl methyl ester](n) + n H2O = [(1-&gt;4)-alpha-D-galacturonosyl](n) + n methanol + n H(+)</text>
        <dbReference type="Rhea" id="RHEA:22380"/>
        <dbReference type="Rhea" id="RHEA-COMP:14570"/>
        <dbReference type="Rhea" id="RHEA-COMP:14573"/>
        <dbReference type="ChEBI" id="CHEBI:15377"/>
        <dbReference type="ChEBI" id="CHEBI:15378"/>
        <dbReference type="ChEBI" id="CHEBI:17790"/>
        <dbReference type="ChEBI" id="CHEBI:140522"/>
        <dbReference type="ChEBI" id="CHEBI:140523"/>
        <dbReference type="EC" id="3.1.1.11"/>
    </reaction>
</comment>
<dbReference type="InterPro" id="IPR012334">
    <property type="entry name" value="Pectin_lyas_fold"/>
</dbReference>
<keyword evidence="4" id="KW-0732">Signal</keyword>
<dbReference type="GO" id="GO:0042545">
    <property type="term" value="P:cell wall modification"/>
    <property type="evidence" value="ECO:0007669"/>
    <property type="project" value="UniProtKB-UniRule"/>
</dbReference>
<dbReference type="SUPFAM" id="SSF51126">
    <property type="entry name" value="Pectin lyase-like"/>
    <property type="match status" value="1"/>
</dbReference>
<reference evidence="8 9" key="1">
    <citation type="submission" date="2020-07" db="EMBL/GenBank/DDBJ databases">
        <title>A bifunctional nitrone conjugated secondary metabolite targeting the ribosome.</title>
        <authorList>
            <person name="Limbrick E.M."/>
            <person name="Graf M."/>
            <person name="Derewacz D.K."/>
            <person name="Nguyen F."/>
            <person name="Spraggins J.M."/>
            <person name="Wieland M."/>
            <person name="Ynigez-Gutierrez A.E."/>
            <person name="Reisman B.J."/>
            <person name="Zinshteyn B."/>
            <person name="McCulloch K."/>
            <person name="Iverson T.M."/>
            <person name="Green R."/>
            <person name="Wilson D.N."/>
            <person name="Bachmann B.O."/>
        </authorList>
    </citation>
    <scope>NUCLEOTIDE SEQUENCE [LARGE SCALE GENOMIC DNA]</scope>
    <source>
        <strain evidence="9">aurantiaca</strain>
    </source>
</reference>
<feature type="domain" description="3-keto-alpha-glucoside-1,2-lyase/3-keto-2-hydroxy-glucal hydratase" evidence="7">
    <location>
        <begin position="45"/>
        <end position="204"/>
    </location>
</feature>
<organism evidence="8 9">
    <name type="scientific">Micromonospora carbonacea</name>
    <dbReference type="NCBI Taxonomy" id="47853"/>
    <lineage>
        <taxon>Bacteria</taxon>
        <taxon>Bacillati</taxon>
        <taxon>Actinomycetota</taxon>
        <taxon>Actinomycetes</taxon>
        <taxon>Micromonosporales</taxon>
        <taxon>Micromonosporaceae</taxon>
        <taxon>Micromonospora</taxon>
    </lineage>
</organism>
<dbReference type="InterPro" id="IPR011050">
    <property type="entry name" value="Pectin_lyase_fold/virulence"/>
</dbReference>
<protein>
    <recommendedName>
        <fullName evidence="4">Pectinesterase</fullName>
        <ecNumber evidence="4">3.1.1.11</ecNumber>
    </recommendedName>
</protein>
<evidence type="ECO:0000256" key="2">
    <source>
        <dbReference type="ARBA" id="ARBA00022801"/>
    </source>
</evidence>
<dbReference type="InterPro" id="IPR000070">
    <property type="entry name" value="Pectinesterase_cat"/>
</dbReference>
<evidence type="ECO:0000256" key="1">
    <source>
        <dbReference type="ARBA" id="ARBA00008891"/>
    </source>
</evidence>
<evidence type="ECO:0000259" key="7">
    <source>
        <dbReference type="Pfam" id="PF06439"/>
    </source>
</evidence>
<dbReference type="PANTHER" id="PTHR31321:SF57">
    <property type="entry name" value="PECTINESTERASE 53-RELATED"/>
    <property type="match status" value="1"/>
</dbReference>
<feature type="domain" description="Pectinesterase catalytic" evidence="6">
    <location>
        <begin position="251"/>
        <end position="559"/>
    </location>
</feature>
<keyword evidence="3 4" id="KW-0063">Aspartyl esterase</keyword>
<comment type="similarity">
    <text evidence="1">Belongs to the pectinesterase family.</text>
</comment>
<evidence type="ECO:0000256" key="4">
    <source>
        <dbReference type="RuleBase" id="RU000589"/>
    </source>
</evidence>
<dbReference type="GO" id="GO:0030599">
    <property type="term" value="F:pectinesterase activity"/>
    <property type="evidence" value="ECO:0007669"/>
    <property type="project" value="UniProtKB-UniRule"/>
</dbReference>
<dbReference type="PROSITE" id="PS51318">
    <property type="entry name" value="TAT"/>
    <property type="match status" value="1"/>
</dbReference>